<organism evidence="1 2">
    <name type="scientific">Diacronema lutheri</name>
    <name type="common">Unicellular marine alga</name>
    <name type="synonym">Monochrysis lutheri</name>
    <dbReference type="NCBI Taxonomy" id="2081491"/>
    <lineage>
        <taxon>Eukaryota</taxon>
        <taxon>Haptista</taxon>
        <taxon>Haptophyta</taxon>
        <taxon>Pavlovophyceae</taxon>
        <taxon>Pavlovales</taxon>
        <taxon>Pavlovaceae</taxon>
        <taxon>Diacronema</taxon>
    </lineage>
</organism>
<gene>
    <name evidence="1" type="ORF">KFE25_009095</name>
</gene>
<accession>A0A8J5Y495</accession>
<evidence type="ECO:0000313" key="2">
    <source>
        <dbReference type="Proteomes" id="UP000751190"/>
    </source>
</evidence>
<dbReference type="AlphaFoldDB" id="A0A8J5Y495"/>
<name>A0A8J5Y495_DIALT</name>
<dbReference type="Proteomes" id="UP000751190">
    <property type="component" value="Unassembled WGS sequence"/>
</dbReference>
<comment type="caution">
    <text evidence="1">The sequence shown here is derived from an EMBL/GenBank/DDBJ whole genome shotgun (WGS) entry which is preliminary data.</text>
</comment>
<protein>
    <submittedName>
        <fullName evidence="1">Uncharacterized protein</fullName>
    </submittedName>
</protein>
<proteinExistence type="predicted"/>
<keyword evidence="2" id="KW-1185">Reference proteome</keyword>
<dbReference type="EMBL" id="JAGTXO010000001">
    <property type="protein sequence ID" value="KAG8470674.1"/>
    <property type="molecule type" value="Genomic_DNA"/>
</dbReference>
<reference evidence="1" key="1">
    <citation type="submission" date="2021-05" db="EMBL/GenBank/DDBJ databases">
        <title>The genome of the haptophyte Pavlova lutheri (Diacronema luteri, Pavlovales) - a model for lipid biosynthesis in eukaryotic algae.</title>
        <authorList>
            <person name="Hulatt C.J."/>
            <person name="Posewitz M.C."/>
        </authorList>
    </citation>
    <scope>NUCLEOTIDE SEQUENCE</scope>
    <source>
        <strain evidence="1">NIVA-4/92</strain>
    </source>
</reference>
<evidence type="ECO:0000313" key="1">
    <source>
        <dbReference type="EMBL" id="KAG8470674.1"/>
    </source>
</evidence>
<dbReference type="OrthoDB" id="46191at2759"/>
<dbReference type="OMA" id="GMISELM"/>
<sequence>MNEVIPLPSLEECQGVDFRNVVATIAQPICQGLEREDPAVAPLLGELFRTSDGVRGFFVNYLTDPSLTKPDSASPPAALLNALNGAENKGMISELMVMNVVMPSATSMAHLRNGDEDAAVGSRLTARRASALLSSATIEPARADMLAVLAVCEGQGPCSTVTEERLNFWGTFCNRWQYDEQQRQMIAMVMRALTEQGV</sequence>